<comment type="caution">
    <text evidence="3">The sequence shown here is derived from an EMBL/GenBank/DDBJ whole genome shotgun (WGS) entry which is preliminary data.</text>
</comment>
<feature type="transmembrane region" description="Helical" evidence="1">
    <location>
        <begin position="21"/>
        <end position="39"/>
    </location>
</feature>
<protein>
    <recommendedName>
        <fullName evidence="2">DUF4220 domain-containing protein</fullName>
    </recommendedName>
</protein>
<keyword evidence="1" id="KW-0812">Transmembrane</keyword>
<proteinExistence type="predicted"/>
<dbReference type="Proteomes" id="UP000317650">
    <property type="component" value="Chromosome 9"/>
</dbReference>
<dbReference type="InterPro" id="IPR025315">
    <property type="entry name" value="DUF4220"/>
</dbReference>
<dbReference type="STRING" id="52838.A0A4S8IFJ1"/>
<keyword evidence="1" id="KW-0472">Membrane</keyword>
<dbReference type="Pfam" id="PF13968">
    <property type="entry name" value="DUF4220"/>
    <property type="match status" value="1"/>
</dbReference>
<evidence type="ECO:0000313" key="3">
    <source>
        <dbReference type="EMBL" id="THU46995.1"/>
    </source>
</evidence>
<sequence length="514" mass="58471">MAMEFISRKIRKLWIAEQIRILVPLSLALQIILIFFSLFRKRSSKTLLRIIPWFSYLGIEASDQHVNCGLIALWAPFLLLHLGGPDTAASYSLEDNELWLRHLIGLLYEVTMAIVLFLESLPSPHLWKIAIVVFTAGILKYAERTLALWSARMDRPRQSMITEQDPGPDYFKFMQAYRSSVTAGLKASFEMAISVAYRFFESFKSLTVNLMLSLQDQIERQTFLRGKWNQAFQVVDVELSFLHDILHTKAAHVHTVLGRKLRGFSLLLAIFALVLFNYTEKHDFNEAHVTITNVLLLAALGLETIAVVDKKHTGCRSILHLLRLKVWDSLSGVENTDVDDDLKTLIFKELKDKAHSAEGNVASYKRLRARRGEWVLQKMGYTNLHRSFAERILLWHIATSICCQMEETSADAAKAAIKPLKKVNSRHVKNDIMEGKKDLEANQSCSEKGKEEGTGKIEFQISKKISDYLMYLVLSQPSMLPAGIGKIRFQHTCSEVKRFLANNEEKAPASSEVS</sequence>
<gene>
    <name evidence="3" type="ORF">C4D60_Mb09t10830</name>
</gene>
<keyword evidence="1" id="KW-1133">Transmembrane helix</keyword>
<organism evidence="3 4">
    <name type="scientific">Musa balbisiana</name>
    <name type="common">Banana</name>
    <dbReference type="NCBI Taxonomy" id="52838"/>
    <lineage>
        <taxon>Eukaryota</taxon>
        <taxon>Viridiplantae</taxon>
        <taxon>Streptophyta</taxon>
        <taxon>Embryophyta</taxon>
        <taxon>Tracheophyta</taxon>
        <taxon>Spermatophyta</taxon>
        <taxon>Magnoliopsida</taxon>
        <taxon>Liliopsida</taxon>
        <taxon>Zingiberales</taxon>
        <taxon>Musaceae</taxon>
        <taxon>Musa</taxon>
    </lineage>
</organism>
<dbReference type="PANTHER" id="PTHR31325">
    <property type="entry name" value="OS01G0798800 PROTEIN-RELATED"/>
    <property type="match status" value="1"/>
</dbReference>
<dbReference type="EMBL" id="PYDT01000010">
    <property type="protein sequence ID" value="THU46995.1"/>
    <property type="molecule type" value="Genomic_DNA"/>
</dbReference>
<reference evidence="3 4" key="1">
    <citation type="journal article" date="2019" name="Nat. Plants">
        <title>Genome sequencing of Musa balbisiana reveals subgenome evolution and function divergence in polyploid bananas.</title>
        <authorList>
            <person name="Yao X."/>
        </authorList>
    </citation>
    <scope>NUCLEOTIDE SEQUENCE [LARGE SCALE GENOMIC DNA]</scope>
    <source>
        <strain evidence="4">cv. DH-PKW</strain>
        <tissue evidence="3">Leaves</tissue>
    </source>
</reference>
<evidence type="ECO:0000256" key="1">
    <source>
        <dbReference type="SAM" id="Phobius"/>
    </source>
</evidence>
<name>A0A4S8IFJ1_MUSBA</name>
<dbReference type="AlphaFoldDB" id="A0A4S8IFJ1"/>
<evidence type="ECO:0000313" key="4">
    <source>
        <dbReference type="Proteomes" id="UP000317650"/>
    </source>
</evidence>
<accession>A0A4S8IFJ1</accession>
<feature type="domain" description="DUF4220" evidence="2">
    <location>
        <begin position="68"/>
        <end position="308"/>
    </location>
</feature>
<evidence type="ECO:0000259" key="2">
    <source>
        <dbReference type="Pfam" id="PF13968"/>
    </source>
</evidence>
<keyword evidence="4" id="KW-1185">Reference proteome</keyword>